<dbReference type="Proteomes" id="UP001138751">
    <property type="component" value="Unassembled WGS sequence"/>
</dbReference>
<reference evidence="2" key="2">
    <citation type="journal article" date="2021" name="Syst. Appl. Microbiol.">
        <title>Roseomonas hellenica sp. nov., isolated from roots of wild-growing Alkanna tinctoria.</title>
        <authorList>
            <person name="Rat A."/>
            <person name="Naranjo H.D."/>
            <person name="Lebbe L."/>
            <person name="Cnockaert M."/>
            <person name="Krigas N."/>
            <person name="Grigoriadou K."/>
            <person name="Maloupa E."/>
            <person name="Willems A."/>
        </authorList>
    </citation>
    <scope>NUCLEOTIDE SEQUENCE</scope>
    <source>
        <strain evidence="2">LMG 31231</strain>
    </source>
</reference>
<dbReference type="RefSeq" id="WP_211864198.1">
    <property type="nucleotide sequence ID" value="NZ_JAAEDM010000089.1"/>
</dbReference>
<dbReference type="Gene3D" id="2.130.10.10">
    <property type="entry name" value="YVTN repeat-like/Quinoprotein amine dehydrogenase"/>
    <property type="match status" value="1"/>
</dbReference>
<keyword evidence="3" id="KW-1185">Reference proteome</keyword>
<organism evidence="2 3">
    <name type="scientific">Neoroseomonas soli</name>
    <dbReference type="NCBI Taxonomy" id="1081025"/>
    <lineage>
        <taxon>Bacteria</taxon>
        <taxon>Pseudomonadati</taxon>
        <taxon>Pseudomonadota</taxon>
        <taxon>Alphaproteobacteria</taxon>
        <taxon>Acetobacterales</taxon>
        <taxon>Acetobacteraceae</taxon>
        <taxon>Neoroseomonas</taxon>
    </lineage>
</organism>
<evidence type="ECO:0000313" key="3">
    <source>
        <dbReference type="Proteomes" id="UP001138751"/>
    </source>
</evidence>
<dbReference type="AlphaFoldDB" id="A0A9X9X317"/>
<comment type="caution">
    <text evidence="2">The sequence shown here is derived from an EMBL/GenBank/DDBJ whole genome shotgun (WGS) entry which is preliminary data.</text>
</comment>
<proteinExistence type="predicted"/>
<dbReference type="InterPro" id="IPR015943">
    <property type="entry name" value="WD40/YVTN_repeat-like_dom_sf"/>
</dbReference>
<dbReference type="Pfam" id="PF13360">
    <property type="entry name" value="PQQ_2"/>
    <property type="match status" value="1"/>
</dbReference>
<gene>
    <name evidence="2" type="ORF">GXW76_21660</name>
</gene>
<evidence type="ECO:0000259" key="1">
    <source>
        <dbReference type="Pfam" id="PF13360"/>
    </source>
</evidence>
<protein>
    <submittedName>
        <fullName evidence="2">PQQ-binding-like beta-propeller repeat protein</fullName>
    </submittedName>
</protein>
<dbReference type="SMART" id="SM00564">
    <property type="entry name" value="PQQ"/>
    <property type="match status" value="6"/>
</dbReference>
<feature type="non-terminal residue" evidence="2">
    <location>
        <position position="1"/>
    </location>
</feature>
<name>A0A9X9X317_9PROT</name>
<accession>A0A9X9X317</accession>
<reference evidence="2" key="1">
    <citation type="submission" date="2020-01" db="EMBL/GenBank/DDBJ databases">
        <authorList>
            <person name="Rat A."/>
        </authorList>
    </citation>
    <scope>NUCLEOTIDE SEQUENCE</scope>
    <source>
        <strain evidence="2">LMG 31231</strain>
    </source>
</reference>
<dbReference type="InterPro" id="IPR002372">
    <property type="entry name" value="PQQ_rpt_dom"/>
</dbReference>
<dbReference type="InterPro" id="IPR011047">
    <property type="entry name" value="Quinoprotein_ADH-like_sf"/>
</dbReference>
<sequence length="376" mass="38276">DWPQAGGDAAHAGGHPALGSTLSRAWSSSFGTGNGYRRRLIAGPVAGGGSAYVSDAYGIVSAFDLATGGRRWRRDSRRDEDDVGTVGAGVALDGDTLYVSTGLSELLALNVADGAVRWRVDLPAPARGAPSVADGRIYVATVASHLACLSTEDGRRLWLHRATPTTTIPLGLGTPAVEGDTVVAGFPSGELFALRAADGRVMWSESLAAAGTGALSDIAGVRASPVLTGGRAIAVGVGGLTICVDVRSGRRLWEQEAGGTESVWAAGDWVFMSNDAGQVAALGRDSGQVRWAFSLRPEPRGNRPAERVSLSAPVLAGGRLLVGTSRSELVALDPANGSVANRVPMPAGLSLQPIVAGNLLLAATDDATLLALAGGG</sequence>
<evidence type="ECO:0000313" key="2">
    <source>
        <dbReference type="EMBL" id="MBR0673796.1"/>
    </source>
</evidence>
<dbReference type="InterPro" id="IPR018391">
    <property type="entry name" value="PQQ_b-propeller_rpt"/>
</dbReference>
<dbReference type="PANTHER" id="PTHR34512:SF30">
    <property type="entry name" value="OUTER MEMBRANE PROTEIN ASSEMBLY FACTOR BAMB"/>
    <property type="match status" value="1"/>
</dbReference>
<feature type="domain" description="Pyrrolo-quinoline quinone repeat" evidence="1">
    <location>
        <begin position="58"/>
        <end position="292"/>
    </location>
</feature>
<dbReference type="SUPFAM" id="SSF50998">
    <property type="entry name" value="Quinoprotein alcohol dehydrogenase-like"/>
    <property type="match status" value="1"/>
</dbReference>
<dbReference type="PANTHER" id="PTHR34512">
    <property type="entry name" value="CELL SURFACE PROTEIN"/>
    <property type="match status" value="1"/>
</dbReference>
<dbReference type="EMBL" id="JAAEDM010000089">
    <property type="protein sequence ID" value="MBR0673796.1"/>
    <property type="molecule type" value="Genomic_DNA"/>
</dbReference>